<keyword evidence="5" id="KW-0175">Coiled coil</keyword>
<dbReference type="OrthoDB" id="3176171at2759"/>
<name>A0A158PKX3_ANGCS</name>
<evidence type="ECO:0000313" key="11">
    <source>
        <dbReference type="WBParaSite" id="ACOC_0001065301-mRNA-1"/>
    </source>
</evidence>
<dbReference type="GO" id="GO:0005875">
    <property type="term" value="C:microtubule associated complex"/>
    <property type="evidence" value="ECO:0007669"/>
    <property type="project" value="TreeGrafter"/>
</dbReference>
<dbReference type="SMART" id="SM00129">
    <property type="entry name" value="KISc"/>
    <property type="match status" value="1"/>
</dbReference>
<evidence type="ECO:0000256" key="7">
    <source>
        <dbReference type="PROSITE-ProRule" id="PRU00283"/>
    </source>
</evidence>
<evidence type="ECO:0000313" key="10">
    <source>
        <dbReference type="Proteomes" id="UP000267027"/>
    </source>
</evidence>
<keyword evidence="6" id="KW-0206">Cytoskeleton</keyword>
<reference evidence="11" key="1">
    <citation type="submission" date="2016-04" db="UniProtKB">
        <authorList>
            <consortium name="WormBaseParasite"/>
        </authorList>
    </citation>
    <scope>IDENTIFICATION</scope>
</reference>
<protein>
    <submittedName>
        <fullName evidence="11">Kinesin motor domain-containing protein</fullName>
    </submittedName>
</protein>
<reference evidence="9 10" key="2">
    <citation type="submission" date="2018-11" db="EMBL/GenBank/DDBJ databases">
        <authorList>
            <consortium name="Pathogen Informatics"/>
        </authorList>
    </citation>
    <scope>NUCLEOTIDE SEQUENCE [LARGE SCALE GENOMIC DNA]</scope>
    <source>
        <strain evidence="9 10">Costa Rica</strain>
    </source>
</reference>
<dbReference type="GO" id="GO:0051231">
    <property type="term" value="P:spindle elongation"/>
    <property type="evidence" value="ECO:0007669"/>
    <property type="project" value="TreeGrafter"/>
</dbReference>
<evidence type="ECO:0000313" key="9">
    <source>
        <dbReference type="EMBL" id="VDM62239.1"/>
    </source>
</evidence>
<dbReference type="PRINTS" id="PR00380">
    <property type="entry name" value="KINESINHEAVY"/>
</dbReference>
<dbReference type="GO" id="GO:0007018">
    <property type="term" value="P:microtubule-based movement"/>
    <property type="evidence" value="ECO:0007669"/>
    <property type="project" value="InterPro"/>
</dbReference>
<evidence type="ECO:0000259" key="8">
    <source>
        <dbReference type="PROSITE" id="PS50067"/>
    </source>
</evidence>
<gene>
    <name evidence="9" type="ORF">ACOC_LOCUS10654</name>
</gene>
<dbReference type="InterPro" id="IPR001752">
    <property type="entry name" value="Kinesin_motor_dom"/>
</dbReference>
<keyword evidence="3" id="KW-0547">Nucleotide-binding</keyword>
<dbReference type="SUPFAM" id="SSF52540">
    <property type="entry name" value="P-loop containing nucleoside triphosphate hydrolases"/>
    <property type="match status" value="1"/>
</dbReference>
<dbReference type="InterPro" id="IPR036961">
    <property type="entry name" value="Kinesin_motor_dom_sf"/>
</dbReference>
<dbReference type="PANTHER" id="PTHR47969:SF15">
    <property type="entry name" value="CHROMOSOME-ASSOCIATED KINESIN KIF4A-RELATED"/>
    <property type="match status" value="1"/>
</dbReference>
<keyword evidence="2" id="KW-0963">Cytoplasm</keyword>
<keyword evidence="10" id="KW-1185">Reference proteome</keyword>
<organism evidence="11">
    <name type="scientific">Angiostrongylus costaricensis</name>
    <name type="common">Nematode worm</name>
    <dbReference type="NCBI Taxonomy" id="334426"/>
    <lineage>
        <taxon>Eukaryota</taxon>
        <taxon>Metazoa</taxon>
        <taxon>Ecdysozoa</taxon>
        <taxon>Nematoda</taxon>
        <taxon>Chromadorea</taxon>
        <taxon>Rhabditida</taxon>
        <taxon>Rhabditina</taxon>
        <taxon>Rhabditomorpha</taxon>
        <taxon>Strongyloidea</taxon>
        <taxon>Metastrongylidae</taxon>
        <taxon>Angiostrongylus</taxon>
    </lineage>
</organism>
<dbReference type="WBParaSite" id="ACOC_0001065301-mRNA-1">
    <property type="protein sequence ID" value="ACOC_0001065301-mRNA-1"/>
    <property type="gene ID" value="ACOC_0001065301"/>
</dbReference>
<dbReference type="Pfam" id="PF00225">
    <property type="entry name" value="Kinesin"/>
    <property type="match status" value="1"/>
</dbReference>
<dbReference type="GO" id="GO:0005524">
    <property type="term" value="F:ATP binding"/>
    <property type="evidence" value="ECO:0007669"/>
    <property type="project" value="UniProtKB-KW"/>
</dbReference>
<evidence type="ECO:0000256" key="4">
    <source>
        <dbReference type="ARBA" id="ARBA00022840"/>
    </source>
</evidence>
<dbReference type="EMBL" id="UYYA01004517">
    <property type="protein sequence ID" value="VDM62239.1"/>
    <property type="molecule type" value="Genomic_DNA"/>
</dbReference>
<keyword evidence="4" id="KW-0067">ATP-binding</keyword>
<accession>A0A158PKX3</accession>
<comment type="similarity">
    <text evidence="7">Belongs to the TRAFAC class myosin-kinesin ATPase superfamily. Kinesin family.</text>
</comment>
<dbReference type="Proteomes" id="UP000267027">
    <property type="component" value="Unassembled WGS sequence"/>
</dbReference>
<dbReference type="PANTHER" id="PTHR47969">
    <property type="entry name" value="CHROMOSOME-ASSOCIATED KINESIN KIF4A-RELATED"/>
    <property type="match status" value="1"/>
</dbReference>
<dbReference type="PROSITE" id="PS50067">
    <property type="entry name" value="KINESIN_MOTOR_2"/>
    <property type="match status" value="1"/>
</dbReference>
<evidence type="ECO:0000256" key="1">
    <source>
        <dbReference type="ARBA" id="ARBA00004245"/>
    </source>
</evidence>
<dbReference type="AlphaFoldDB" id="A0A158PKX3"/>
<evidence type="ECO:0000256" key="6">
    <source>
        <dbReference type="ARBA" id="ARBA00023212"/>
    </source>
</evidence>
<evidence type="ECO:0000256" key="5">
    <source>
        <dbReference type="ARBA" id="ARBA00023054"/>
    </source>
</evidence>
<dbReference type="InterPro" id="IPR027640">
    <property type="entry name" value="Kinesin-like_fam"/>
</dbReference>
<proteinExistence type="inferred from homology"/>
<dbReference type="GO" id="GO:0008017">
    <property type="term" value="F:microtubule binding"/>
    <property type="evidence" value="ECO:0007669"/>
    <property type="project" value="InterPro"/>
</dbReference>
<dbReference type="Gene3D" id="3.40.850.10">
    <property type="entry name" value="Kinesin motor domain"/>
    <property type="match status" value="1"/>
</dbReference>
<comment type="caution">
    <text evidence="7">Lacks conserved residue(s) required for the propagation of feature annotation.</text>
</comment>
<sequence length="168" mass="18938">MARPQMVDRGLSQTKSSLWYSETQVKTEEQMNGHVNKNSATLHFVELAASGRQTQSKSVGDRFKEGVNINLSLSVLRRVIRTLSGVNRRAERIPYRDSKLTLILRDSLGGKSRTAVIINDTKEMRYENEILKNAIMSGSKAEAVPRHSNAKYETCEFPGFLNFIPSHP</sequence>
<evidence type="ECO:0000256" key="3">
    <source>
        <dbReference type="ARBA" id="ARBA00022741"/>
    </source>
</evidence>
<dbReference type="GO" id="GO:0007052">
    <property type="term" value="P:mitotic spindle organization"/>
    <property type="evidence" value="ECO:0007669"/>
    <property type="project" value="TreeGrafter"/>
</dbReference>
<feature type="domain" description="Kinesin motor" evidence="8">
    <location>
        <begin position="1"/>
        <end position="144"/>
    </location>
</feature>
<dbReference type="STRING" id="334426.A0A158PKX3"/>
<comment type="subcellular location">
    <subcellularLocation>
        <location evidence="1">Cytoplasm</location>
        <location evidence="1">Cytoskeleton</location>
    </subcellularLocation>
</comment>
<evidence type="ECO:0000256" key="2">
    <source>
        <dbReference type="ARBA" id="ARBA00022490"/>
    </source>
</evidence>
<dbReference type="GO" id="GO:0003777">
    <property type="term" value="F:microtubule motor activity"/>
    <property type="evidence" value="ECO:0007669"/>
    <property type="project" value="InterPro"/>
</dbReference>
<dbReference type="InterPro" id="IPR027417">
    <property type="entry name" value="P-loop_NTPase"/>
</dbReference>